<dbReference type="RefSeq" id="WP_156054642.1">
    <property type="nucleotide sequence ID" value="NZ_JAFKMR010000009.1"/>
</dbReference>
<dbReference type="SUPFAM" id="SSF46785">
    <property type="entry name" value="Winged helix' DNA-binding domain"/>
    <property type="match status" value="1"/>
</dbReference>
<dbReference type="AlphaFoldDB" id="A0A8I1MVI4"/>
<dbReference type="PRINTS" id="PR00035">
    <property type="entry name" value="HTHGNTR"/>
</dbReference>
<dbReference type="Pfam" id="PF00392">
    <property type="entry name" value="GntR"/>
    <property type="match status" value="1"/>
</dbReference>
<dbReference type="Proteomes" id="UP000664800">
    <property type="component" value="Unassembled WGS sequence"/>
</dbReference>
<dbReference type="FunFam" id="1.10.10.10:FF:000079">
    <property type="entry name" value="GntR family transcriptional regulator"/>
    <property type="match status" value="1"/>
</dbReference>
<keyword evidence="3" id="KW-0804">Transcription</keyword>
<dbReference type="InterPro" id="IPR028978">
    <property type="entry name" value="Chorismate_lyase_/UTRA_dom_sf"/>
</dbReference>
<evidence type="ECO:0000313" key="5">
    <source>
        <dbReference type="EMBL" id="MBN8742817.1"/>
    </source>
</evidence>
<dbReference type="PROSITE" id="PS50949">
    <property type="entry name" value="HTH_GNTR"/>
    <property type="match status" value="1"/>
</dbReference>
<evidence type="ECO:0000259" key="4">
    <source>
        <dbReference type="PROSITE" id="PS50949"/>
    </source>
</evidence>
<dbReference type="InterPro" id="IPR000524">
    <property type="entry name" value="Tscrpt_reg_HTH_GntR"/>
</dbReference>
<evidence type="ECO:0000313" key="6">
    <source>
        <dbReference type="Proteomes" id="UP000664800"/>
    </source>
</evidence>
<protein>
    <submittedName>
        <fullName evidence="5">GntR family transcriptional regulator</fullName>
    </submittedName>
</protein>
<reference evidence="5" key="1">
    <citation type="submission" date="2021-02" db="EMBL/GenBank/DDBJ databases">
        <title>Thiocyanate and organic carbon inputs drive convergent selection for specific autotrophic Afipia and Thiobacillus strains within complex microbiomes.</title>
        <authorList>
            <person name="Huddy R.J."/>
            <person name="Sachdeva R."/>
            <person name="Kadzinga F."/>
            <person name="Kantor R.S."/>
            <person name="Harrison S.T.L."/>
            <person name="Banfield J.F."/>
        </authorList>
    </citation>
    <scope>NUCLEOTIDE SEQUENCE</scope>
    <source>
        <strain evidence="5">SCN18_13_7_16_R3_B_64_19</strain>
    </source>
</reference>
<evidence type="ECO:0000256" key="3">
    <source>
        <dbReference type="ARBA" id="ARBA00023163"/>
    </source>
</evidence>
<dbReference type="EMBL" id="JAFKMR010000009">
    <property type="protein sequence ID" value="MBN8742817.1"/>
    <property type="molecule type" value="Genomic_DNA"/>
</dbReference>
<dbReference type="CDD" id="cd07377">
    <property type="entry name" value="WHTH_GntR"/>
    <property type="match status" value="1"/>
</dbReference>
<dbReference type="SUPFAM" id="SSF64288">
    <property type="entry name" value="Chorismate lyase-like"/>
    <property type="match status" value="1"/>
</dbReference>
<sequence length="275" mass="31008">MHDMMASRPAPTPATELQAAHVSESASKLASNPSFSPLYRQIKGLITRSLQQGDWKPGELIPSEADLARRFGVSQGTVRKAVDELAAEGLLLRRQGRGTFVSTHHEERVKFRFLRIVPDAAADGARPVPQPMERQFLECKRSRASQEVARTLGIKVGESVTQIRRLLLLAGEPVVYEDIYLPGPAFRGLTAERLESYRGPLYALFESEFSTRMVRAEEKLRAVNASAQEAQLLRVREAEALLLVERLSFSYGELPAEYRRGLYNTRHHHYRNELN</sequence>
<organism evidence="5 6">
    <name type="scientific">Thiomonas arsenitoxydans (strain DSM 22701 / CIP 110005 / 3As)</name>
    <dbReference type="NCBI Taxonomy" id="426114"/>
    <lineage>
        <taxon>Bacteria</taxon>
        <taxon>Pseudomonadati</taxon>
        <taxon>Pseudomonadota</taxon>
        <taxon>Betaproteobacteria</taxon>
        <taxon>Burkholderiales</taxon>
        <taxon>Thiomonas</taxon>
    </lineage>
</organism>
<dbReference type="InterPro" id="IPR011663">
    <property type="entry name" value="UTRA"/>
</dbReference>
<evidence type="ECO:0000256" key="1">
    <source>
        <dbReference type="ARBA" id="ARBA00023015"/>
    </source>
</evidence>
<dbReference type="GO" id="GO:0045892">
    <property type="term" value="P:negative regulation of DNA-templated transcription"/>
    <property type="evidence" value="ECO:0007669"/>
    <property type="project" value="TreeGrafter"/>
</dbReference>
<dbReference type="InterPro" id="IPR036390">
    <property type="entry name" value="WH_DNA-bd_sf"/>
</dbReference>
<dbReference type="Pfam" id="PF07702">
    <property type="entry name" value="UTRA"/>
    <property type="match status" value="1"/>
</dbReference>
<dbReference type="Gene3D" id="3.40.1410.10">
    <property type="entry name" value="Chorismate lyase-like"/>
    <property type="match status" value="1"/>
</dbReference>
<feature type="domain" description="HTH gntR-type" evidence="4">
    <location>
        <begin position="36"/>
        <end position="104"/>
    </location>
</feature>
<dbReference type="InterPro" id="IPR050679">
    <property type="entry name" value="Bact_HTH_transcr_reg"/>
</dbReference>
<dbReference type="GO" id="GO:0003677">
    <property type="term" value="F:DNA binding"/>
    <property type="evidence" value="ECO:0007669"/>
    <property type="project" value="UniProtKB-KW"/>
</dbReference>
<dbReference type="InterPro" id="IPR036388">
    <property type="entry name" value="WH-like_DNA-bd_sf"/>
</dbReference>
<dbReference type="Gene3D" id="1.10.10.10">
    <property type="entry name" value="Winged helix-like DNA-binding domain superfamily/Winged helix DNA-binding domain"/>
    <property type="match status" value="1"/>
</dbReference>
<comment type="caution">
    <text evidence="5">The sequence shown here is derived from an EMBL/GenBank/DDBJ whole genome shotgun (WGS) entry which is preliminary data.</text>
</comment>
<dbReference type="PANTHER" id="PTHR44846:SF1">
    <property type="entry name" value="MANNOSYL-D-GLYCERATE TRANSPORT_METABOLISM SYSTEM REPRESSOR MNGR-RELATED"/>
    <property type="match status" value="1"/>
</dbReference>
<name>A0A8I1MVI4_THIA3</name>
<dbReference type="SMART" id="SM00866">
    <property type="entry name" value="UTRA"/>
    <property type="match status" value="1"/>
</dbReference>
<keyword evidence="1" id="KW-0805">Transcription regulation</keyword>
<dbReference type="SMART" id="SM00345">
    <property type="entry name" value="HTH_GNTR"/>
    <property type="match status" value="1"/>
</dbReference>
<accession>A0A8I1MVI4</accession>
<keyword evidence="2" id="KW-0238">DNA-binding</keyword>
<gene>
    <name evidence="5" type="ORF">J0I24_00765</name>
</gene>
<dbReference type="GO" id="GO:0003700">
    <property type="term" value="F:DNA-binding transcription factor activity"/>
    <property type="evidence" value="ECO:0007669"/>
    <property type="project" value="InterPro"/>
</dbReference>
<proteinExistence type="predicted"/>
<dbReference type="PANTHER" id="PTHR44846">
    <property type="entry name" value="MANNOSYL-D-GLYCERATE TRANSPORT/METABOLISM SYSTEM REPRESSOR MNGR-RELATED"/>
    <property type="match status" value="1"/>
</dbReference>
<evidence type="ECO:0000256" key="2">
    <source>
        <dbReference type="ARBA" id="ARBA00023125"/>
    </source>
</evidence>